<keyword evidence="1" id="KW-1133">Transmembrane helix</keyword>
<evidence type="ECO:0000313" key="3">
    <source>
        <dbReference type="Proteomes" id="UP001358586"/>
    </source>
</evidence>
<sequence length="98" mass="11336">MAGILTLIATVKFNFFFSGILSLLMLLTMLAMQSFSYLIQKQRKFLRKNKKTRMVIKINIKKAYDRVGLEFIEALLRAIDSPKFLRKIIMSTISNSTI</sequence>
<feature type="transmembrane region" description="Helical" evidence="1">
    <location>
        <begin position="15"/>
        <end position="39"/>
    </location>
</feature>
<evidence type="ECO:0008006" key="4">
    <source>
        <dbReference type="Google" id="ProtNLM"/>
    </source>
</evidence>
<evidence type="ECO:0000313" key="2">
    <source>
        <dbReference type="EMBL" id="KAK5840453.1"/>
    </source>
</evidence>
<comment type="caution">
    <text evidence="2">The sequence shown here is derived from an EMBL/GenBank/DDBJ whole genome shotgun (WGS) entry which is preliminary data.</text>
</comment>
<keyword evidence="1" id="KW-0472">Membrane</keyword>
<protein>
    <recommendedName>
        <fullName evidence="4">Reverse transcriptase</fullName>
    </recommendedName>
</protein>
<dbReference type="Proteomes" id="UP001358586">
    <property type="component" value="Chromosome 3"/>
</dbReference>
<gene>
    <name evidence="2" type="ORF">PVK06_009354</name>
</gene>
<evidence type="ECO:0000256" key="1">
    <source>
        <dbReference type="SAM" id="Phobius"/>
    </source>
</evidence>
<dbReference type="EMBL" id="JARKNE010000003">
    <property type="protein sequence ID" value="KAK5840453.1"/>
    <property type="molecule type" value="Genomic_DNA"/>
</dbReference>
<accession>A0ABR0QNB2</accession>
<keyword evidence="3" id="KW-1185">Reference proteome</keyword>
<reference evidence="2 3" key="1">
    <citation type="submission" date="2023-03" db="EMBL/GenBank/DDBJ databases">
        <title>WGS of Gossypium arboreum.</title>
        <authorList>
            <person name="Yu D."/>
        </authorList>
    </citation>
    <scope>NUCLEOTIDE SEQUENCE [LARGE SCALE GENOMIC DNA]</scope>
    <source>
        <tissue evidence="2">Leaf</tissue>
    </source>
</reference>
<proteinExistence type="predicted"/>
<organism evidence="2 3">
    <name type="scientific">Gossypium arboreum</name>
    <name type="common">Tree cotton</name>
    <name type="synonym">Gossypium nanking</name>
    <dbReference type="NCBI Taxonomy" id="29729"/>
    <lineage>
        <taxon>Eukaryota</taxon>
        <taxon>Viridiplantae</taxon>
        <taxon>Streptophyta</taxon>
        <taxon>Embryophyta</taxon>
        <taxon>Tracheophyta</taxon>
        <taxon>Spermatophyta</taxon>
        <taxon>Magnoliopsida</taxon>
        <taxon>eudicotyledons</taxon>
        <taxon>Gunneridae</taxon>
        <taxon>Pentapetalae</taxon>
        <taxon>rosids</taxon>
        <taxon>malvids</taxon>
        <taxon>Malvales</taxon>
        <taxon>Malvaceae</taxon>
        <taxon>Malvoideae</taxon>
        <taxon>Gossypium</taxon>
    </lineage>
</organism>
<name>A0ABR0QNB2_GOSAR</name>
<keyword evidence="1" id="KW-0812">Transmembrane</keyword>